<evidence type="ECO:0000313" key="2">
    <source>
        <dbReference type="EMBL" id="PZD94928.1"/>
    </source>
</evidence>
<dbReference type="OrthoDB" id="26124at2"/>
<dbReference type="AlphaFoldDB" id="A0A2W1L4G3"/>
<comment type="caution">
    <text evidence="2">The sequence shown here is derived from an EMBL/GenBank/DDBJ whole genome shotgun (WGS) entry which is preliminary data.</text>
</comment>
<accession>A0A2W1L4G3</accession>
<keyword evidence="1" id="KW-0812">Transmembrane</keyword>
<sequence length="123" mass="13346">MAVRRFSALTGLVFLLLSLTGFISPRLLGLLQLDMVHRIMYLVVGVLGLLAASHEGYSLRFSQVIGVFYLALAVLGVFTGSLFGMLHGDLPDHVLHFLTGAIALYFGFVVAAEAEPARRGRVQ</sequence>
<reference evidence="2 3" key="1">
    <citation type="submission" date="2018-06" db="EMBL/GenBank/DDBJ databases">
        <title>Paenibacillus imtechensis sp. nov.</title>
        <authorList>
            <person name="Pinnaka A.K."/>
            <person name="Singh H."/>
            <person name="Kaur M."/>
        </authorList>
    </citation>
    <scope>NUCLEOTIDE SEQUENCE [LARGE SCALE GENOMIC DNA]</scope>
    <source>
        <strain evidence="2 3">SMB1</strain>
    </source>
</reference>
<keyword evidence="3" id="KW-1185">Reference proteome</keyword>
<dbReference type="RefSeq" id="WP_111147476.1">
    <property type="nucleotide sequence ID" value="NZ_QKRB01000046.1"/>
</dbReference>
<dbReference type="Proteomes" id="UP000249522">
    <property type="component" value="Unassembled WGS sequence"/>
</dbReference>
<organism evidence="2 3">
    <name type="scientific">Paenibacillus sambharensis</name>
    <dbReference type="NCBI Taxonomy" id="1803190"/>
    <lineage>
        <taxon>Bacteria</taxon>
        <taxon>Bacillati</taxon>
        <taxon>Bacillota</taxon>
        <taxon>Bacilli</taxon>
        <taxon>Bacillales</taxon>
        <taxon>Paenibacillaceae</taxon>
        <taxon>Paenibacillus</taxon>
    </lineage>
</organism>
<feature type="transmembrane region" description="Helical" evidence="1">
    <location>
        <begin position="93"/>
        <end position="112"/>
    </location>
</feature>
<gene>
    <name evidence="2" type="ORF">DNH61_14895</name>
</gene>
<proteinExistence type="predicted"/>
<keyword evidence="1" id="KW-1133">Transmembrane helix</keyword>
<protein>
    <recommendedName>
        <fullName evidence="4">DUF4383 domain-containing protein</fullName>
    </recommendedName>
</protein>
<keyword evidence="1" id="KW-0472">Membrane</keyword>
<dbReference type="Pfam" id="PF14325">
    <property type="entry name" value="DUF4383"/>
    <property type="match status" value="1"/>
</dbReference>
<feature type="transmembrane region" description="Helical" evidence="1">
    <location>
        <begin position="35"/>
        <end position="52"/>
    </location>
</feature>
<name>A0A2W1L4G3_9BACL</name>
<dbReference type="EMBL" id="QKRB01000046">
    <property type="protein sequence ID" value="PZD94928.1"/>
    <property type="molecule type" value="Genomic_DNA"/>
</dbReference>
<evidence type="ECO:0008006" key="4">
    <source>
        <dbReference type="Google" id="ProtNLM"/>
    </source>
</evidence>
<evidence type="ECO:0000313" key="3">
    <source>
        <dbReference type="Proteomes" id="UP000249522"/>
    </source>
</evidence>
<feature type="transmembrane region" description="Helical" evidence="1">
    <location>
        <begin position="64"/>
        <end position="87"/>
    </location>
</feature>
<evidence type="ECO:0000256" key="1">
    <source>
        <dbReference type="SAM" id="Phobius"/>
    </source>
</evidence>